<evidence type="ECO:0000313" key="5">
    <source>
        <dbReference type="EMBL" id="OZI30084.1"/>
    </source>
</evidence>
<proteinExistence type="inferred from homology"/>
<dbReference type="InterPro" id="IPR051455">
    <property type="entry name" value="Bact_solute-bind_prot3"/>
</dbReference>
<dbReference type="CDD" id="cd13692">
    <property type="entry name" value="PBP2_BztA"/>
    <property type="match status" value="1"/>
</dbReference>
<dbReference type="EMBL" id="NEVM01000005">
    <property type="protein sequence ID" value="OZI30084.1"/>
    <property type="molecule type" value="Genomic_DNA"/>
</dbReference>
<dbReference type="GO" id="GO:0006865">
    <property type="term" value="P:amino acid transport"/>
    <property type="evidence" value="ECO:0007669"/>
    <property type="project" value="TreeGrafter"/>
</dbReference>
<dbReference type="SUPFAM" id="SSF53850">
    <property type="entry name" value="Periplasmic binding protein-like II"/>
    <property type="match status" value="1"/>
</dbReference>
<accession>A0A261RYB7</accession>
<feature type="domain" description="Solute-binding protein family 3/N-terminal" evidence="4">
    <location>
        <begin position="65"/>
        <end position="294"/>
    </location>
</feature>
<evidence type="ECO:0000256" key="2">
    <source>
        <dbReference type="ARBA" id="ARBA00022448"/>
    </source>
</evidence>
<protein>
    <submittedName>
        <fullName evidence="5">Amino acid ABC transporter substrate-binding protein</fullName>
    </submittedName>
</protein>
<comment type="caution">
    <text evidence="5">The sequence shown here is derived from an EMBL/GenBank/DDBJ whole genome shotgun (WGS) entry which is preliminary data.</text>
</comment>
<comment type="similarity">
    <text evidence="1">Belongs to the bacterial solute-binding protein 3 family.</text>
</comment>
<keyword evidence="3" id="KW-0732">Signal</keyword>
<keyword evidence="6" id="KW-1185">Reference proteome</keyword>
<evidence type="ECO:0000259" key="4">
    <source>
        <dbReference type="SMART" id="SM00062"/>
    </source>
</evidence>
<dbReference type="SMART" id="SM00062">
    <property type="entry name" value="PBPb"/>
    <property type="match status" value="1"/>
</dbReference>
<evidence type="ECO:0000256" key="1">
    <source>
        <dbReference type="ARBA" id="ARBA00010333"/>
    </source>
</evidence>
<dbReference type="PANTHER" id="PTHR30085:SF7">
    <property type="entry name" value="AMINO-ACID ABC TRANSPORTER-BINDING PROTEIN YHDW-RELATED"/>
    <property type="match status" value="1"/>
</dbReference>
<dbReference type="InterPro" id="IPR001638">
    <property type="entry name" value="Solute-binding_3/MltF_N"/>
</dbReference>
<dbReference type="Pfam" id="PF00497">
    <property type="entry name" value="SBP_bac_3"/>
    <property type="match status" value="1"/>
</dbReference>
<sequence>MDHLSLIRHIVSVDANTIEDNEPASITRETPLGISNIVIGLGISLACLQCAHAGASFDAIKKRGYVQCGVTTDLPGFAYTDSKSNWQGIDVDTCRSIAAAVFGDKNKSKIVPLTTQARFTALQSGEVDVLTRNTTQTLTRDTTLGLIGAGVNYYDAQGLMVKSSLGVKSAKELNGATICVLPGTTTELNLADWFRGNGIDFKPVVLDKFDEALRAFSAGRCDAVTADKSMLAATRTGMGGETALTILPESLSKEPLGPMVRQGDEQWFNIVRWVLNALLETEEYGITQANVDEMTKSANPNVQRILGVTPGMGKNLGIDDKWAYNIVKQLGNYGEIYERTLGARSALKLDRGINALYTHGGVMYGWPVR</sequence>
<evidence type="ECO:0000313" key="6">
    <source>
        <dbReference type="Proteomes" id="UP000216020"/>
    </source>
</evidence>
<dbReference type="OrthoDB" id="9777941at2"/>
<dbReference type="Gene3D" id="3.40.190.10">
    <property type="entry name" value="Periplasmic binding protein-like II"/>
    <property type="match status" value="2"/>
</dbReference>
<reference evidence="6" key="1">
    <citation type="submission" date="2017-05" db="EMBL/GenBank/DDBJ databases">
        <title>Complete and WGS of Bordetella genogroups.</title>
        <authorList>
            <person name="Spilker T."/>
            <person name="Lipuma J."/>
        </authorList>
    </citation>
    <scope>NUCLEOTIDE SEQUENCE [LARGE SCALE GENOMIC DNA]</scope>
    <source>
        <strain evidence="6">AU16122</strain>
    </source>
</reference>
<organism evidence="5 6">
    <name type="scientific">Bordetella genomosp. 10</name>
    <dbReference type="NCBI Taxonomy" id="1416804"/>
    <lineage>
        <taxon>Bacteria</taxon>
        <taxon>Pseudomonadati</taxon>
        <taxon>Pseudomonadota</taxon>
        <taxon>Betaproteobacteria</taxon>
        <taxon>Burkholderiales</taxon>
        <taxon>Alcaligenaceae</taxon>
        <taxon>Bordetella</taxon>
    </lineage>
</organism>
<gene>
    <name evidence="5" type="ORF">CAL29_18620</name>
</gene>
<evidence type="ECO:0000256" key="3">
    <source>
        <dbReference type="ARBA" id="ARBA00022729"/>
    </source>
</evidence>
<dbReference type="Proteomes" id="UP000216020">
    <property type="component" value="Unassembled WGS sequence"/>
</dbReference>
<name>A0A261RYB7_9BORD</name>
<dbReference type="AlphaFoldDB" id="A0A261RYB7"/>
<dbReference type="PANTHER" id="PTHR30085">
    <property type="entry name" value="AMINO ACID ABC TRANSPORTER PERMEASE"/>
    <property type="match status" value="1"/>
</dbReference>
<keyword evidence="2" id="KW-0813">Transport</keyword>